<dbReference type="InterPro" id="IPR013937">
    <property type="entry name" value="Sorting_nexin_C"/>
</dbReference>
<dbReference type="InterPro" id="IPR035892">
    <property type="entry name" value="C2_domain_sf"/>
</dbReference>
<evidence type="ECO:0000259" key="4">
    <source>
        <dbReference type="PROSITE" id="PS50004"/>
    </source>
</evidence>
<evidence type="ECO:0000259" key="5">
    <source>
        <dbReference type="PROSITE" id="PS50132"/>
    </source>
</evidence>
<dbReference type="PROSITE" id="PS50004">
    <property type="entry name" value="C2"/>
    <property type="match status" value="1"/>
</dbReference>
<keyword evidence="3" id="KW-0472">Membrane</keyword>
<proteinExistence type="inferred from homology"/>
<dbReference type="STRING" id="1806994.A0A507BWK3"/>
<feature type="compositionally biased region" description="Polar residues" evidence="2">
    <location>
        <begin position="1126"/>
        <end position="1137"/>
    </location>
</feature>
<dbReference type="RefSeq" id="XP_031022911.1">
    <property type="nucleotide sequence ID" value="XM_031171140.1"/>
</dbReference>
<comment type="caution">
    <text evidence="8">The sequence shown here is derived from an EMBL/GenBank/DDBJ whole genome shotgun (WGS) entry which is preliminary data.</text>
</comment>
<feature type="compositionally biased region" description="Polar residues" evidence="2">
    <location>
        <begin position="519"/>
        <end position="528"/>
    </location>
</feature>
<feature type="transmembrane region" description="Helical" evidence="3">
    <location>
        <begin position="71"/>
        <end position="98"/>
    </location>
</feature>
<evidence type="ECO:0000313" key="8">
    <source>
        <dbReference type="EMBL" id="TPX31491.1"/>
    </source>
</evidence>
<dbReference type="InterPro" id="IPR000008">
    <property type="entry name" value="C2_dom"/>
</dbReference>
<dbReference type="GO" id="GO:0035091">
    <property type="term" value="F:phosphatidylinositol binding"/>
    <property type="evidence" value="ECO:0007669"/>
    <property type="project" value="InterPro"/>
</dbReference>
<feature type="domain" description="PX" evidence="6">
    <location>
        <begin position="875"/>
        <end position="987"/>
    </location>
</feature>
<comment type="similarity">
    <text evidence="1">Belongs to the sorting nexin family.</text>
</comment>
<evidence type="ECO:0000259" key="7">
    <source>
        <dbReference type="PROSITE" id="PS51207"/>
    </source>
</evidence>
<dbReference type="InterPro" id="IPR001683">
    <property type="entry name" value="PX_dom"/>
</dbReference>
<dbReference type="PROSITE" id="PS51207">
    <property type="entry name" value="PXA"/>
    <property type="match status" value="1"/>
</dbReference>
<dbReference type="Gene3D" id="1.10.167.10">
    <property type="entry name" value="Regulator of G-protein Signalling 4, domain 2"/>
    <property type="match status" value="1"/>
</dbReference>
<dbReference type="SMART" id="SM00315">
    <property type="entry name" value="RGS"/>
    <property type="match status" value="1"/>
</dbReference>
<dbReference type="Pfam" id="PF08628">
    <property type="entry name" value="Nexin_C"/>
    <property type="match status" value="1"/>
</dbReference>
<name>A0A507BWK3_9FUNG</name>
<dbReference type="InterPro" id="IPR016137">
    <property type="entry name" value="RGS"/>
</dbReference>
<dbReference type="CDD" id="cd00030">
    <property type="entry name" value="C2"/>
    <property type="match status" value="1"/>
</dbReference>
<dbReference type="Pfam" id="PF00787">
    <property type="entry name" value="PX"/>
    <property type="match status" value="1"/>
</dbReference>
<gene>
    <name evidence="8" type="ORF">SmJEL517_g05213</name>
</gene>
<dbReference type="InterPro" id="IPR036871">
    <property type="entry name" value="PX_dom_sf"/>
</dbReference>
<feature type="compositionally biased region" description="Basic and acidic residues" evidence="2">
    <location>
        <begin position="686"/>
        <end position="698"/>
    </location>
</feature>
<dbReference type="SMART" id="SM00312">
    <property type="entry name" value="PX"/>
    <property type="match status" value="1"/>
</dbReference>
<dbReference type="PANTHER" id="PTHR22775:SF3">
    <property type="entry name" value="SORTING NEXIN-13"/>
    <property type="match status" value="1"/>
</dbReference>
<dbReference type="Gene3D" id="3.30.1520.10">
    <property type="entry name" value="Phox-like domain"/>
    <property type="match status" value="1"/>
</dbReference>
<evidence type="ECO:0000313" key="9">
    <source>
        <dbReference type="Proteomes" id="UP000319731"/>
    </source>
</evidence>
<dbReference type="CDD" id="cd06093">
    <property type="entry name" value="PX_domain"/>
    <property type="match status" value="1"/>
</dbReference>
<dbReference type="PROSITE" id="PS50132">
    <property type="entry name" value="RGS"/>
    <property type="match status" value="1"/>
</dbReference>
<feature type="compositionally biased region" description="Low complexity" evidence="2">
    <location>
        <begin position="1216"/>
        <end position="1230"/>
    </location>
</feature>
<dbReference type="Gene3D" id="2.60.40.150">
    <property type="entry name" value="C2 domain"/>
    <property type="match status" value="1"/>
</dbReference>
<dbReference type="SMART" id="SM00313">
    <property type="entry name" value="PXA"/>
    <property type="match status" value="1"/>
</dbReference>
<dbReference type="SUPFAM" id="SSF49562">
    <property type="entry name" value="C2 domain (Calcium/lipid-binding domain, CaLB)"/>
    <property type="match status" value="1"/>
</dbReference>
<dbReference type="SUPFAM" id="SSF48097">
    <property type="entry name" value="Regulator of G-protein signaling, RGS"/>
    <property type="match status" value="1"/>
</dbReference>
<dbReference type="InterPro" id="IPR036305">
    <property type="entry name" value="RGS_sf"/>
</dbReference>
<dbReference type="Pfam" id="PF00615">
    <property type="entry name" value="RGS"/>
    <property type="match status" value="1"/>
</dbReference>
<dbReference type="InterPro" id="IPR044926">
    <property type="entry name" value="RGS_subdomain_2"/>
</dbReference>
<evidence type="ECO:0008006" key="10">
    <source>
        <dbReference type="Google" id="ProtNLM"/>
    </source>
</evidence>
<feature type="compositionally biased region" description="Basic and acidic residues" evidence="2">
    <location>
        <begin position="1189"/>
        <end position="1207"/>
    </location>
</feature>
<evidence type="ECO:0000256" key="2">
    <source>
        <dbReference type="SAM" id="MobiDB-lite"/>
    </source>
</evidence>
<keyword evidence="9" id="KW-1185">Reference proteome</keyword>
<feature type="domain" description="PXA" evidence="7">
    <location>
        <begin position="158"/>
        <end position="325"/>
    </location>
</feature>
<dbReference type="OrthoDB" id="120967at2759"/>
<feature type="domain" description="RGS" evidence="5">
    <location>
        <begin position="551"/>
        <end position="675"/>
    </location>
</feature>
<feature type="region of interest" description="Disordered" evidence="2">
    <location>
        <begin position="686"/>
        <end position="727"/>
    </location>
</feature>
<feature type="compositionally biased region" description="Low complexity" evidence="2">
    <location>
        <begin position="714"/>
        <end position="727"/>
    </location>
</feature>
<dbReference type="PANTHER" id="PTHR22775">
    <property type="entry name" value="SORTING NEXIN"/>
    <property type="match status" value="1"/>
</dbReference>
<accession>A0A507BWK3</accession>
<protein>
    <recommendedName>
        <fullName evidence="10">PXA domain-containing protein</fullName>
    </recommendedName>
</protein>
<feature type="region of interest" description="Disordered" evidence="2">
    <location>
        <begin position="494"/>
        <end position="530"/>
    </location>
</feature>
<sequence length="1417" mass="156028">MDVGSKEPTVVPPNGDKIPGLEWVQHWCGIIVNSLLDLIPPGPRSQITIYKGYISTALDALPTGIRTRLPFLLVVLLFSPRLFVYVIFIFAGFLGGYVHGVPTMSSTEALARWRESRNIRMPTPLAAENSSSEPLWSVVPSANPRNPKDLQMIARPGSPAIEAAIKKLLDLFVRDYICQWFTPIDYSKTNEFPELVHDGVRSAVLTLGRFIKRHRAAEAFLTISHVFVEHMREYRAFEATSTTLPEYLQANPSSRFNRYSTTEKIRSRLRIIGRYLVEHVVPPSDRASPILVAFTTEITATSLLESVVEAIADPDKLNQYIVSGLKDLASTQAKQDAQNFEKGVGLSPNQTQKRTKRTDGETDEIFVKVVEANRLPILGQNGVYCAVYCGNVLHKTNKVASESNPIWTQGFKIDWNKNSARGVNGIVVEVYNVNNLKKDDLIGSVSIPYKKLVPNKYTKQWFPLESDNGKAPSNAAELQLEVMYISTAAADIASADDRDSSPTRKPRAAPYRFDDDDSVPTNTGTSSLKPAESLLGNIPLSSTDLDPESLTIKDIFTRNQALLEFMQFMDSRQGGPGLVQFYSMADNYRQFSTMDASIDSMRNDAESLLAVFFGPKAQYPLFLPGYPNLGVDLRNEIKAKPSPHVFSAVQNLVLEEMERNHFDAFKQSDAFKRYVKEVKSTVETVTHMKHESSQDDMHLVIPKPSNGSIATTESSNTSSKPYSISSNSNNKSALELAGFASSSPEMDSHIPKLNSDETASPSPSVDDDGSSVNEDGKDSSALLIEQLESAQASEGPDFLIAAVAGLREQLIVIDNILQKTPANESAKVSELTSTKISLQSQISQLVDMIDEASVLDGGLSARVNLQNIKINIYDSSDDREPGKLGSALAGKGNKFLYTIQIERRDGTAGWMISKTYSDFVTFEAVLLKTFPKIAKMPLPHRPRTSSRAAARRLSRDLETWCNIVVSDAAMCESAPLQSFFKPESVVKEPQKKIGADVRGSVLQTIKGALKVAVNASNALDSLLNDMEDDARGVPRRTPRNSKEVPSRLSTGDNDLSTQRSNSSTKLALIPESPTRSTTDGKGDVARGNVSERLAAVGSKHRTSALVAKNDDSNNMPPPLPIRPPERSTSSPVGSLYNSDSSSSPPKRYQESLPPSSPRRTKETTTEEDWAAIQANVGPAGLVPPPVPYRPDEVRKSEEGIRQRKSGDSVETPMRTSGSSGTLSTSPLASAQNPSQPRTRQRTIPPVITDDELELVLDSFFATLEEAFALSDPSQWIRQKGLHVVKQLLRRAYNATLTSYIQKNLSMYMSEESAVSYLDELRSYFWPNDIWWEQAPGAVTPIPQRTEVEIQDTKAAAKHLLVSGALPTGGIQQIVGRINTVAGITRLFNMLQIKELNRILMLELLDNLIKDIVYGTVE</sequence>
<dbReference type="SMART" id="SM00239">
    <property type="entry name" value="C2"/>
    <property type="match status" value="1"/>
</dbReference>
<organism evidence="8 9">
    <name type="scientific">Synchytrium microbalum</name>
    <dbReference type="NCBI Taxonomy" id="1806994"/>
    <lineage>
        <taxon>Eukaryota</taxon>
        <taxon>Fungi</taxon>
        <taxon>Fungi incertae sedis</taxon>
        <taxon>Chytridiomycota</taxon>
        <taxon>Chytridiomycota incertae sedis</taxon>
        <taxon>Chytridiomycetes</taxon>
        <taxon>Synchytriales</taxon>
        <taxon>Synchytriaceae</taxon>
        <taxon>Synchytrium</taxon>
    </lineage>
</organism>
<feature type="compositionally biased region" description="Polar residues" evidence="2">
    <location>
        <begin position="1047"/>
        <end position="1065"/>
    </location>
</feature>
<dbReference type="Pfam" id="PF00168">
    <property type="entry name" value="C2"/>
    <property type="match status" value="1"/>
</dbReference>
<dbReference type="Pfam" id="PF02194">
    <property type="entry name" value="PXA"/>
    <property type="match status" value="1"/>
</dbReference>
<dbReference type="EMBL" id="QEAO01000044">
    <property type="protein sequence ID" value="TPX31491.1"/>
    <property type="molecule type" value="Genomic_DNA"/>
</dbReference>
<dbReference type="SUPFAM" id="SSF64268">
    <property type="entry name" value="PX domain"/>
    <property type="match status" value="1"/>
</dbReference>
<keyword evidence="3" id="KW-1133">Transmembrane helix</keyword>
<dbReference type="InterPro" id="IPR003114">
    <property type="entry name" value="Phox_assoc"/>
</dbReference>
<dbReference type="GeneID" id="42006437"/>
<evidence type="ECO:0000256" key="1">
    <source>
        <dbReference type="ARBA" id="ARBA00010883"/>
    </source>
</evidence>
<keyword evidence="3" id="KW-0812">Transmembrane</keyword>
<dbReference type="Proteomes" id="UP000319731">
    <property type="component" value="Unassembled WGS sequence"/>
</dbReference>
<evidence type="ECO:0000259" key="6">
    <source>
        <dbReference type="PROSITE" id="PS50195"/>
    </source>
</evidence>
<reference evidence="8 9" key="1">
    <citation type="journal article" date="2019" name="Sci. Rep.">
        <title>Comparative genomics of chytrid fungi reveal insights into the obligate biotrophic and pathogenic lifestyle of Synchytrium endobioticum.</title>
        <authorList>
            <person name="van de Vossenberg B.T.L.H."/>
            <person name="Warris S."/>
            <person name="Nguyen H.D.T."/>
            <person name="van Gent-Pelzer M.P.E."/>
            <person name="Joly D.L."/>
            <person name="van de Geest H.C."/>
            <person name="Bonants P.J.M."/>
            <person name="Smith D.S."/>
            <person name="Levesque C.A."/>
            <person name="van der Lee T.A.J."/>
        </authorList>
    </citation>
    <scope>NUCLEOTIDE SEQUENCE [LARGE SCALE GENOMIC DNA]</scope>
    <source>
        <strain evidence="8 9">JEL517</strain>
    </source>
</reference>
<dbReference type="PROSITE" id="PS50195">
    <property type="entry name" value="PX"/>
    <property type="match status" value="1"/>
</dbReference>
<feature type="domain" description="C2" evidence="4">
    <location>
        <begin position="347"/>
        <end position="462"/>
    </location>
</feature>
<feature type="region of interest" description="Disordered" evidence="2">
    <location>
        <begin position="1026"/>
        <end position="1243"/>
    </location>
</feature>
<feature type="region of interest" description="Disordered" evidence="2">
    <location>
        <begin position="740"/>
        <end position="776"/>
    </location>
</feature>
<evidence type="ECO:0000256" key="3">
    <source>
        <dbReference type="SAM" id="Phobius"/>
    </source>
</evidence>